<dbReference type="Proteomes" id="UP000800235">
    <property type="component" value="Unassembled WGS sequence"/>
</dbReference>
<dbReference type="PROSITE" id="PS00973">
    <property type="entry name" value="USP_2"/>
    <property type="match status" value="1"/>
</dbReference>
<keyword evidence="3" id="KW-1133">Transmembrane helix</keyword>
<dbReference type="AlphaFoldDB" id="A0A9P4NLK7"/>
<dbReference type="GO" id="GO:0005634">
    <property type="term" value="C:nucleus"/>
    <property type="evidence" value="ECO:0007669"/>
    <property type="project" value="TreeGrafter"/>
</dbReference>
<sequence length="577" mass="63389">DKPLTIATYAAGASLAAITLVYVFGPTFFLDGDGSNSVGGGVLKGGSGGRRAAVGLVNPANDCFINSVLQALAGLPDLRKYLIREIHRRKLGGPDLYKATPSDLPASASRTNAKSADIKLLKLEGLSSGVVTEALKDILDKLNERPIYKKTISAEEFVSALQLAFQTRISRNQQDAQEFLQVVNERLCEEYYAGRKARWKAKSLDRPISGELSSTGNEGETEEQEENDEAGFPFEGTLESQIECQKCSFKPRPAKSSFVTLTLSVPQRNHTTLNHCFDGLLKVETIDDFKCDKCRLLHALEVKSRKLTAAKDEKSKVLLGEDITQIERALEEDPEQMPKDVELPDLKLAPKIRIQRSTRLSSFPKILAIHLSRSIYSAAQLSTKNMAKVSFPEILPLGSIIDQKKYKLLGVVTHKGGHNSGHYETFRRQTTSIPFSTPHSFGTEGVYSARGSPRSSAVQSPRLSALESGSGIPASSTSTAQRSDTMSPTSPTAPIPGSAPAPASNTPSIRLSTSSVRDRVKGKGVDEDGRERERRKLRKKNDNKWWRISDDRVKESKTSEVLGMQKEVYLLFYSLME</sequence>
<organism evidence="5 6">
    <name type="scientific">Tothia fuscella</name>
    <dbReference type="NCBI Taxonomy" id="1048955"/>
    <lineage>
        <taxon>Eukaryota</taxon>
        <taxon>Fungi</taxon>
        <taxon>Dikarya</taxon>
        <taxon>Ascomycota</taxon>
        <taxon>Pezizomycotina</taxon>
        <taxon>Dothideomycetes</taxon>
        <taxon>Pleosporomycetidae</taxon>
        <taxon>Venturiales</taxon>
        <taxon>Cylindrosympodiaceae</taxon>
        <taxon>Tothia</taxon>
    </lineage>
</organism>
<feature type="transmembrane region" description="Helical" evidence="3">
    <location>
        <begin position="6"/>
        <end position="25"/>
    </location>
</feature>
<feature type="region of interest" description="Disordered" evidence="2">
    <location>
        <begin position="209"/>
        <end position="229"/>
    </location>
</feature>
<dbReference type="PANTHER" id="PTHR24006">
    <property type="entry name" value="UBIQUITIN CARBOXYL-TERMINAL HYDROLASE"/>
    <property type="match status" value="1"/>
</dbReference>
<evidence type="ECO:0000256" key="3">
    <source>
        <dbReference type="SAM" id="Phobius"/>
    </source>
</evidence>
<gene>
    <name evidence="5" type="ORF">EJ08DRAFT_563620</name>
</gene>
<dbReference type="EC" id="3.4.19.12" evidence="1"/>
<evidence type="ECO:0000256" key="2">
    <source>
        <dbReference type="SAM" id="MobiDB-lite"/>
    </source>
</evidence>
<dbReference type="CDD" id="cd02662">
    <property type="entry name" value="Peptidase_C19F"/>
    <property type="match status" value="1"/>
</dbReference>
<dbReference type="PROSITE" id="PS50235">
    <property type="entry name" value="USP_3"/>
    <property type="match status" value="1"/>
</dbReference>
<feature type="compositionally biased region" description="Polar residues" evidence="2">
    <location>
        <begin position="505"/>
        <end position="515"/>
    </location>
</feature>
<evidence type="ECO:0000313" key="5">
    <source>
        <dbReference type="EMBL" id="KAF2426316.1"/>
    </source>
</evidence>
<feature type="domain" description="USP" evidence="4">
    <location>
        <begin position="54"/>
        <end position="576"/>
    </location>
</feature>
<dbReference type="GO" id="GO:0005829">
    <property type="term" value="C:cytosol"/>
    <property type="evidence" value="ECO:0007669"/>
    <property type="project" value="TreeGrafter"/>
</dbReference>
<feature type="compositionally biased region" description="Low complexity" evidence="2">
    <location>
        <begin position="209"/>
        <end position="218"/>
    </location>
</feature>
<dbReference type="PROSITE" id="PS00972">
    <property type="entry name" value="USP_1"/>
    <property type="match status" value="1"/>
</dbReference>
<feature type="compositionally biased region" description="Polar residues" evidence="2">
    <location>
        <begin position="473"/>
        <end position="486"/>
    </location>
</feature>
<feature type="compositionally biased region" description="Polar residues" evidence="2">
    <location>
        <begin position="453"/>
        <end position="462"/>
    </location>
</feature>
<comment type="caution">
    <text evidence="5">The sequence shown here is derived from an EMBL/GenBank/DDBJ whole genome shotgun (WGS) entry which is preliminary data.</text>
</comment>
<dbReference type="SUPFAM" id="SSF54001">
    <property type="entry name" value="Cysteine proteinases"/>
    <property type="match status" value="1"/>
</dbReference>
<keyword evidence="3" id="KW-0812">Transmembrane</keyword>
<dbReference type="InterPro" id="IPR028889">
    <property type="entry name" value="USP"/>
</dbReference>
<dbReference type="Pfam" id="PF00443">
    <property type="entry name" value="UCH"/>
    <property type="match status" value="1"/>
</dbReference>
<dbReference type="GO" id="GO:0004843">
    <property type="term" value="F:cysteine-type deubiquitinase activity"/>
    <property type="evidence" value="ECO:0007669"/>
    <property type="project" value="UniProtKB-UniRule"/>
</dbReference>
<dbReference type="PANTHER" id="PTHR24006:SF904">
    <property type="entry name" value="UBIQUITIN CARBOXYL-TERMINAL HYDROLASE 16"/>
    <property type="match status" value="1"/>
</dbReference>
<dbReference type="Gene3D" id="3.90.70.10">
    <property type="entry name" value="Cysteine proteinases"/>
    <property type="match status" value="1"/>
</dbReference>
<feature type="compositionally biased region" description="Basic and acidic residues" evidence="2">
    <location>
        <begin position="516"/>
        <end position="541"/>
    </location>
</feature>
<name>A0A9P4NLK7_9PEZI</name>
<keyword evidence="1" id="KW-0833">Ubl conjugation pathway</keyword>
<dbReference type="GO" id="GO:0006508">
    <property type="term" value="P:proteolysis"/>
    <property type="evidence" value="ECO:0007669"/>
    <property type="project" value="UniProtKB-KW"/>
</dbReference>
<dbReference type="InterPro" id="IPR050164">
    <property type="entry name" value="Peptidase_C19"/>
</dbReference>
<comment type="similarity">
    <text evidence="1">Belongs to the peptidase C19 family.</text>
</comment>
<evidence type="ECO:0000313" key="6">
    <source>
        <dbReference type="Proteomes" id="UP000800235"/>
    </source>
</evidence>
<feature type="non-terminal residue" evidence="5">
    <location>
        <position position="1"/>
    </location>
</feature>
<feature type="compositionally biased region" description="Acidic residues" evidence="2">
    <location>
        <begin position="219"/>
        <end position="229"/>
    </location>
</feature>
<keyword evidence="1" id="KW-0378">Hydrolase</keyword>
<dbReference type="EMBL" id="MU007065">
    <property type="protein sequence ID" value="KAF2426316.1"/>
    <property type="molecule type" value="Genomic_DNA"/>
</dbReference>
<comment type="catalytic activity">
    <reaction evidence="1">
        <text>Thiol-dependent hydrolysis of ester, thioester, amide, peptide and isopeptide bonds formed by the C-terminal Gly of ubiquitin (a 76-residue protein attached to proteins as an intracellular targeting signal).</text>
        <dbReference type="EC" id="3.4.19.12"/>
    </reaction>
</comment>
<proteinExistence type="inferred from homology"/>
<dbReference type="InterPro" id="IPR018200">
    <property type="entry name" value="USP_CS"/>
</dbReference>
<evidence type="ECO:0000259" key="4">
    <source>
        <dbReference type="PROSITE" id="PS50235"/>
    </source>
</evidence>
<keyword evidence="1" id="KW-0645">Protease</keyword>
<reference evidence="5" key="1">
    <citation type="journal article" date="2020" name="Stud. Mycol.">
        <title>101 Dothideomycetes genomes: a test case for predicting lifestyles and emergence of pathogens.</title>
        <authorList>
            <person name="Haridas S."/>
            <person name="Albert R."/>
            <person name="Binder M."/>
            <person name="Bloem J."/>
            <person name="Labutti K."/>
            <person name="Salamov A."/>
            <person name="Andreopoulos B."/>
            <person name="Baker S."/>
            <person name="Barry K."/>
            <person name="Bills G."/>
            <person name="Bluhm B."/>
            <person name="Cannon C."/>
            <person name="Castanera R."/>
            <person name="Culley D."/>
            <person name="Daum C."/>
            <person name="Ezra D."/>
            <person name="Gonzalez J."/>
            <person name="Henrissat B."/>
            <person name="Kuo A."/>
            <person name="Liang C."/>
            <person name="Lipzen A."/>
            <person name="Lutzoni F."/>
            <person name="Magnuson J."/>
            <person name="Mondo S."/>
            <person name="Nolan M."/>
            <person name="Ohm R."/>
            <person name="Pangilinan J."/>
            <person name="Park H.-J."/>
            <person name="Ramirez L."/>
            <person name="Alfaro M."/>
            <person name="Sun H."/>
            <person name="Tritt A."/>
            <person name="Yoshinaga Y."/>
            <person name="Zwiers L.-H."/>
            <person name="Turgeon B."/>
            <person name="Goodwin S."/>
            <person name="Spatafora J."/>
            <person name="Crous P."/>
            <person name="Grigoriev I."/>
        </authorList>
    </citation>
    <scope>NUCLEOTIDE SEQUENCE</scope>
    <source>
        <strain evidence="5">CBS 130266</strain>
    </source>
</reference>
<dbReference type="InterPro" id="IPR001394">
    <property type="entry name" value="Peptidase_C19_UCH"/>
</dbReference>
<dbReference type="OrthoDB" id="2248014at2759"/>
<keyword evidence="3" id="KW-0472">Membrane</keyword>
<evidence type="ECO:0000256" key="1">
    <source>
        <dbReference type="RuleBase" id="RU366025"/>
    </source>
</evidence>
<protein>
    <recommendedName>
        <fullName evidence="1">Ubiquitin carboxyl-terminal hydrolase</fullName>
        <ecNumber evidence="1">3.4.19.12</ecNumber>
    </recommendedName>
</protein>
<dbReference type="GO" id="GO:0016579">
    <property type="term" value="P:protein deubiquitination"/>
    <property type="evidence" value="ECO:0007669"/>
    <property type="project" value="InterPro"/>
</dbReference>
<accession>A0A9P4NLK7</accession>
<feature type="region of interest" description="Disordered" evidence="2">
    <location>
        <begin position="444"/>
        <end position="541"/>
    </location>
</feature>
<feature type="non-terminal residue" evidence="5">
    <location>
        <position position="577"/>
    </location>
</feature>
<dbReference type="InterPro" id="IPR038765">
    <property type="entry name" value="Papain-like_cys_pep_sf"/>
</dbReference>
<keyword evidence="1" id="KW-0788">Thiol protease</keyword>
<keyword evidence="6" id="KW-1185">Reference proteome</keyword>